<dbReference type="PROSITE" id="PS50114">
    <property type="entry name" value="GATA_ZN_FINGER_2"/>
    <property type="match status" value="1"/>
</dbReference>
<dbReference type="InParanoid" id="A0A0C3A4V4"/>
<feature type="region of interest" description="Disordered" evidence="9">
    <location>
        <begin position="1"/>
        <end position="79"/>
    </location>
</feature>
<gene>
    <name evidence="11" type="ORF">SCLCIDRAFT_125535</name>
</gene>
<comment type="subcellular location">
    <subcellularLocation>
        <location evidence="1">Nucleus</location>
    </subcellularLocation>
</comment>
<evidence type="ECO:0000256" key="5">
    <source>
        <dbReference type="ARBA" id="ARBA00023015"/>
    </source>
</evidence>
<dbReference type="Proteomes" id="UP000053989">
    <property type="component" value="Unassembled WGS sequence"/>
</dbReference>
<keyword evidence="7" id="KW-0539">Nucleus</keyword>
<dbReference type="PRINTS" id="PR00619">
    <property type="entry name" value="GATAZNFINGER"/>
</dbReference>
<keyword evidence="3 8" id="KW-0863">Zinc-finger</keyword>
<dbReference type="SMART" id="SM00401">
    <property type="entry name" value="ZnF_GATA"/>
    <property type="match status" value="1"/>
</dbReference>
<dbReference type="InterPro" id="IPR039355">
    <property type="entry name" value="Transcription_factor_GATA"/>
</dbReference>
<dbReference type="OrthoDB" id="515401at2759"/>
<dbReference type="GO" id="GO:0000978">
    <property type="term" value="F:RNA polymerase II cis-regulatory region sequence-specific DNA binding"/>
    <property type="evidence" value="ECO:0007669"/>
    <property type="project" value="TreeGrafter"/>
</dbReference>
<keyword evidence="12" id="KW-1185">Reference proteome</keyword>
<evidence type="ECO:0000259" key="10">
    <source>
        <dbReference type="PROSITE" id="PS50114"/>
    </source>
</evidence>
<dbReference type="FunFam" id="3.30.50.10:FF:000007">
    <property type="entry name" value="Nitrogen regulatory AreA, N-terminal"/>
    <property type="match status" value="1"/>
</dbReference>
<organism evidence="11 12">
    <name type="scientific">Scleroderma citrinum Foug A</name>
    <dbReference type="NCBI Taxonomy" id="1036808"/>
    <lineage>
        <taxon>Eukaryota</taxon>
        <taxon>Fungi</taxon>
        <taxon>Dikarya</taxon>
        <taxon>Basidiomycota</taxon>
        <taxon>Agaricomycotina</taxon>
        <taxon>Agaricomycetes</taxon>
        <taxon>Agaricomycetidae</taxon>
        <taxon>Boletales</taxon>
        <taxon>Sclerodermatineae</taxon>
        <taxon>Sclerodermataceae</taxon>
        <taxon>Scleroderma</taxon>
    </lineage>
</organism>
<sequence length="134" mass="13101">MDVDVVPGPASTGAVGEEVVSSPAPAVAADQSPSTGAAGVDMSSPGVDVGGSPSAGTAAATGSGGATASGGGKKSNKSAVGALSCANCGTSTTPLWRRDDVGNNICNACGLYFKLHGTHRPNSMKKTVIKRRKR</sequence>
<evidence type="ECO:0000256" key="9">
    <source>
        <dbReference type="SAM" id="MobiDB-lite"/>
    </source>
</evidence>
<accession>A0A0C3A4V4</accession>
<dbReference type="GO" id="GO:0045944">
    <property type="term" value="P:positive regulation of transcription by RNA polymerase II"/>
    <property type="evidence" value="ECO:0007669"/>
    <property type="project" value="TreeGrafter"/>
</dbReference>
<evidence type="ECO:0000256" key="2">
    <source>
        <dbReference type="ARBA" id="ARBA00022723"/>
    </source>
</evidence>
<dbReference type="GO" id="GO:0008270">
    <property type="term" value="F:zinc ion binding"/>
    <property type="evidence" value="ECO:0007669"/>
    <property type="project" value="UniProtKB-KW"/>
</dbReference>
<protein>
    <recommendedName>
        <fullName evidence="10">GATA-type domain-containing protein</fullName>
    </recommendedName>
</protein>
<dbReference type="STRING" id="1036808.A0A0C3A4V4"/>
<dbReference type="Gene3D" id="3.30.50.10">
    <property type="entry name" value="Erythroid Transcription Factor GATA-1, subunit A"/>
    <property type="match status" value="1"/>
</dbReference>
<dbReference type="AlphaFoldDB" id="A0A0C3A4V4"/>
<evidence type="ECO:0000313" key="12">
    <source>
        <dbReference type="Proteomes" id="UP000053989"/>
    </source>
</evidence>
<reference evidence="11 12" key="1">
    <citation type="submission" date="2014-04" db="EMBL/GenBank/DDBJ databases">
        <authorList>
            <consortium name="DOE Joint Genome Institute"/>
            <person name="Kuo A."/>
            <person name="Kohler A."/>
            <person name="Nagy L.G."/>
            <person name="Floudas D."/>
            <person name="Copeland A."/>
            <person name="Barry K.W."/>
            <person name="Cichocki N."/>
            <person name="Veneault-Fourrey C."/>
            <person name="LaButti K."/>
            <person name="Lindquist E.A."/>
            <person name="Lipzen A."/>
            <person name="Lundell T."/>
            <person name="Morin E."/>
            <person name="Murat C."/>
            <person name="Sun H."/>
            <person name="Tunlid A."/>
            <person name="Henrissat B."/>
            <person name="Grigoriev I.V."/>
            <person name="Hibbett D.S."/>
            <person name="Martin F."/>
            <person name="Nordberg H.P."/>
            <person name="Cantor M.N."/>
            <person name="Hua S.X."/>
        </authorList>
    </citation>
    <scope>NUCLEOTIDE SEQUENCE [LARGE SCALE GENOMIC DNA]</scope>
    <source>
        <strain evidence="11 12">Foug A</strain>
    </source>
</reference>
<dbReference type="PROSITE" id="PS00344">
    <property type="entry name" value="GATA_ZN_FINGER_1"/>
    <property type="match status" value="1"/>
</dbReference>
<proteinExistence type="predicted"/>
<evidence type="ECO:0000256" key="3">
    <source>
        <dbReference type="ARBA" id="ARBA00022771"/>
    </source>
</evidence>
<feature type="compositionally biased region" description="Low complexity" evidence="9">
    <location>
        <begin position="19"/>
        <end position="61"/>
    </location>
</feature>
<dbReference type="CDD" id="cd00202">
    <property type="entry name" value="ZnF_GATA"/>
    <property type="match status" value="1"/>
</dbReference>
<dbReference type="InterPro" id="IPR013088">
    <property type="entry name" value="Znf_NHR/GATA"/>
</dbReference>
<feature type="domain" description="GATA-type" evidence="10">
    <location>
        <begin position="79"/>
        <end position="132"/>
    </location>
</feature>
<feature type="compositionally biased region" description="Gly residues" evidence="9">
    <location>
        <begin position="62"/>
        <end position="73"/>
    </location>
</feature>
<keyword evidence="4" id="KW-0862">Zinc</keyword>
<evidence type="ECO:0000256" key="1">
    <source>
        <dbReference type="ARBA" id="ARBA00004123"/>
    </source>
</evidence>
<dbReference type="Pfam" id="PF00320">
    <property type="entry name" value="GATA"/>
    <property type="match status" value="1"/>
</dbReference>
<evidence type="ECO:0000313" key="11">
    <source>
        <dbReference type="EMBL" id="KIM59732.1"/>
    </source>
</evidence>
<keyword evidence="6" id="KW-0804">Transcription</keyword>
<dbReference type="PANTHER" id="PTHR10071:SF335">
    <property type="entry name" value="IRON-SENSING TRANSCRIPTIONAL REPRESSOR-RELATED"/>
    <property type="match status" value="1"/>
</dbReference>
<dbReference type="HOGENOM" id="CLU_1901320_0_0_1"/>
<dbReference type="GO" id="GO:0000122">
    <property type="term" value="P:negative regulation of transcription by RNA polymerase II"/>
    <property type="evidence" value="ECO:0007669"/>
    <property type="project" value="TreeGrafter"/>
</dbReference>
<dbReference type="InterPro" id="IPR000679">
    <property type="entry name" value="Znf_GATA"/>
</dbReference>
<dbReference type="EMBL" id="KN822070">
    <property type="protein sequence ID" value="KIM59732.1"/>
    <property type="molecule type" value="Genomic_DNA"/>
</dbReference>
<dbReference type="SUPFAM" id="SSF57716">
    <property type="entry name" value="Glucocorticoid receptor-like (DNA-binding domain)"/>
    <property type="match status" value="1"/>
</dbReference>
<dbReference type="GO" id="GO:0005634">
    <property type="term" value="C:nucleus"/>
    <property type="evidence" value="ECO:0007669"/>
    <property type="project" value="UniProtKB-SubCell"/>
</dbReference>
<keyword evidence="5" id="KW-0805">Transcription regulation</keyword>
<feature type="non-terminal residue" evidence="11">
    <location>
        <position position="134"/>
    </location>
</feature>
<evidence type="ECO:0000256" key="8">
    <source>
        <dbReference type="PROSITE-ProRule" id="PRU00094"/>
    </source>
</evidence>
<dbReference type="GO" id="GO:0000981">
    <property type="term" value="F:DNA-binding transcription factor activity, RNA polymerase II-specific"/>
    <property type="evidence" value="ECO:0007669"/>
    <property type="project" value="TreeGrafter"/>
</dbReference>
<name>A0A0C3A4V4_9AGAM</name>
<reference evidence="12" key="2">
    <citation type="submission" date="2015-01" db="EMBL/GenBank/DDBJ databases">
        <title>Evolutionary Origins and Diversification of the Mycorrhizal Mutualists.</title>
        <authorList>
            <consortium name="DOE Joint Genome Institute"/>
            <consortium name="Mycorrhizal Genomics Consortium"/>
            <person name="Kohler A."/>
            <person name="Kuo A."/>
            <person name="Nagy L.G."/>
            <person name="Floudas D."/>
            <person name="Copeland A."/>
            <person name="Barry K.W."/>
            <person name="Cichocki N."/>
            <person name="Veneault-Fourrey C."/>
            <person name="LaButti K."/>
            <person name="Lindquist E.A."/>
            <person name="Lipzen A."/>
            <person name="Lundell T."/>
            <person name="Morin E."/>
            <person name="Murat C."/>
            <person name="Riley R."/>
            <person name="Ohm R."/>
            <person name="Sun H."/>
            <person name="Tunlid A."/>
            <person name="Henrissat B."/>
            <person name="Grigoriev I.V."/>
            <person name="Hibbett D.S."/>
            <person name="Martin F."/>
        </authorList>
    </citation>
    <scope>NUCLEOTIDE SEQUENCE [LARGE SCALE GENOMIC DNA]</scope>
    <source>
        <strain evidence="12">Foug A</strain>
    </source>
</reference>
<keyword evidence="2" id="KW-0479">Metal-binding</keyword>
<evidence type="ECO:0000256" key="6">
    <source>
        <dbReference type="ARBA" id="ARBA00023163"/>
    </source>
</evidence>
<dbReference type="PANTHER" id="PTHR10071">
    <property type="entry name" value="TRANSCRIPTION FACTOR GATA FAMILY MEMBER"/>
    <property type="match status" value="1"/>
</dbReference>
<evidence type="ECO:0000256" key="4">
    <source>
        <dbReference type="ARBA" id="ARBA00022833"/>
    </source>
</evidence>
<evidence type="ECO:0000256" key="7">
    <source>
        <dbReference type="ARBA" id="ARBA00023242"/>
    </source>
</evidence>